<comment type="caution">
    <text evidence="1">The sequence shown here is derived from an EMBL/GenBank/DDBJ whole genome shotgun (WGS) entry which is preliminary data.</text>
</comment>
<dbReference type="EMBL" id="JACBJI010000006">
    <property type="protein sequence ID" value="NYA71918.1"/>
    <property type="molecule type" value="Genomic_DNA"/>
</dbReference>
<keyword evidence="2" id="KW-1185">Reference proteome</keyword>
<proteinExistence type="predicted"/>
<evidence type="ECO:0000313" key="2">
    <source>
        <dbReference type="Proteomes" id="UP000535020"/>
    </source>
</evidence>
<organism evidence="1 2">
    <name type="scientific">Flavobacterium agri</name>
    <dbReference type="NCBI Taxonomy" id="2743471"/>
    <lineage>
        <taxon>Bacteria</taxon>
        <taxon>Pseudomonadati</taxon>
        <taxon>Bacteroidota</taxon>
        <taxon>Flavobacteriia</taxon>
        <taxon>Flavobacteriales</taxon>
        <taxon>Flavobacteriaceae</taxon>
        <taxon>Flavobacterium</taxon>
    </lineage>
</organism>
<dbReference type="Proteomes" id="UP000535020">
    <property type="component" value="Unassembled WGS sequence"/>
</dbReference>
<dbReference type="RefSeq" id="WP_176006730.1">
    <property type="nucleotide sequence ID" value="NZ_JABWMI010000015.1"/>
</dbReference>
<name>A0A7Y8Y3I9_9FLAO</name>
<accession>A0A7Y8Y3I9</accession>
<gene>
    <name evidence="1" type="ORF">HZF10_13395</name>
</gene>
<sequence length="75" mass="9094">MEMFNPICVLALLIGFVYLFFRQDEVDKHAMYRKDLEGDLYILREMRKFYLEHQIDTMTMDDAIEEIAEKVKKIK</sequence>
<reference evidence="1 2" key="1">
    <citation type="submission" date="2020-07" db="EMBL/GenBank/DDBJ databases">
        <authorList>
            <person name="Sun Q."/>
        </authorList>
    </citation>
    <scope>NUCLEOTIDE SEQUENCE [LARGE SCALE GENOMIC DNA]</scope>
    <source>
        <strain evidence="1 2">MAH-1</strain>
    </source>
</reference>
<dbReference type="AlphaFoldDB" id="A0A7Y8Y3I9"/>
<protein>
    <submittedName>
        <fullName evidence="1">Uncharacterized protein</fullName>
    </submittedName>
</protein>
<evidence type="ECO:0000313" key="1">
    <source>
        <dbReference type="EMBL" id="NYA71918.1"/>
    </source>
</evidence>